<dbReference type="Pfam" id="PF03466">
    <property type="entry name" value="LysR_substrate"/>
    <property type="match status" value="1"/>
</dbReference>
<keyword evidence="3" id="KW-0238">DNA-binding</keyword>
<comment type="similarity">
    <text evidence="1">Belongs to the LysR transcriptional regulatory family.</text>
</comment>
<keyword evidence="4" id="KW-0010">Activator</keyword>
<dbReference type="EMBL" id="LT837803">
    <property type="protein sequence ID" value="SMB21226.1"/>
    <property type="molecule type" value="Genomic_DNA"/>
</dbReference>
<evidence type="ECO:0000256" key="5">
    <source>
        <dbReference type="ARBA" id="ARBA00023163"/>
    </source>
</evidence>
<dbReference type="RefSeq" id="WP_154715743.1">
    <property type="nucleotide sequence ID" value="NZ_LT837803.1"/>
</dbReference>
<dbReference type="Gene3D" id="3.40.190.10">
    <property type="entry name" value="Periplasmic binding protein-like II"/>
    <property type="match status" value="2"/>
</dbReference>
<dbReference type="PROSITE" id="PS50931">
    <property type="entry name" value="HTH_LYSR"/>
    <property type="match status" value="1"/>
</dbReference>
<evidence type="ECO:0000256" key="1">
    <source>
        <dbReference type="ARBA" id="ARBA00009437"/>
    </source>
</evidence>
<evidence type="ECO:0000313" key="8">
    <source>
        <dbReference type="Proteomes" id="UP000242886"/>
    </source>
</evidence>
<dbReference type="SUPFAM" id="SSF46785">
    <property type="entry name" value="Winged helix' DNA-binding domain"/>
    <property type="match status" value="1"/>
</dbReference>
<sequence>MTLTDLRYIVALARERHFGRAAEKCCVAQPTLSVAVKKLEEQLGVVLFERGAEVSLTPIGEQIVAQAQRVLAEAGRIPELAAQGRDALSGPLRIGVIYTIAPYLLPTLVPLLRERAPQMPLVIQEGFTEKLVAAVKAGDLDVIVIALPLNETGLVSQPVYEEAFRVLLPAQHAWAGQQTIAPTALLGEPLLLLGAGNCFRDQVLDLCAHANAATTAATAGAESPQVLEGSSLETIRYMVASGLGISVMPASSADRIPPDDALLRVRPFAEPTPTRCVGLAWRTSFPRHGAIDLMRQALLDSRLPGTRPVEIR</sequence>
<dbReference type="InterPro" id="IPR005119">
    <property type="entry name" value="LysR_subst-bd"/>
</dbReference>
<keyword evidence="5" id="KW-0804">Transcription</keyword>
<name>A0A7Z7HP87_9PROT</name>
<dbReference type="GO" id="GO:0003700">
    <property type="term" value="F:DNA-binding transcription factor activity"/>
    <property type="evidence" value="ECO:0007669"/>
    <property type="project" value="InterPro"/>
</dbReference>
<organism evidence="7 8">
    <name type="scientific">Sterolibacterium denitrificans</name>
    <dbReference type="NCBI Taxonomy" id="157592"/>
    <lineage>
        <taxon>Bacteria</taxon>
        <taxon>Pseudomonadati</taxon>
        <taxon>Pseudomonadota</taxon>
        <taxon>Betaproteobacteria</taxon>
        <taxon>Nitrosomonadales</taxon>
        <taxon>Sterolibacteriaceae</taxon>
        <taxon>Sterolibacterium</taxon>
    </lineage>
</organism>
<gene>
    <name evidence="7" type="primary">lysR</name>
    <name evidence="7" type="ORF">SDENCHOL_10229</name>
</gene>
<dbReference type="InterPro" id="IPR036388">
    <property type="entry name" value="WH-like_DNA-bd_sf"/>
</dbReference>
<dbReference type="InterPro" id="IPR000847">
    <property type="entry name" value="LysR_HTH_N"/>
</dbReference>
<dbReference type="AlphaFoldDB" id="A0A7Z7HP87"/>
<accession>A0A7Z7HP87</accession>
<dbReference type="Pfam" id="PF00126">
    <property type="entry name" value="HTH_1"/>
    <property type="match status" value="1"/>
</dbReference>
<protein>
    <submittedName>
        <fullName evidence="7">Transcriptional regulator, LysR family</fullName>
    </submittedName>
</protein>
<feature type="domain" description="HTH lysR-type" evidence="6">
    <location>
        <begin position="1"/>
        <end position="57"/>
    </location>
</feature>
<evidence type="ECO:0000313" key="7">
    <source>
        <dbReference type="EMBL" id="SMB21226.1"/>
    </source>
</evidence>
<dbReference type="CDD" id="cd08411">
    <property type="entry name" value="PBP2_OxyR"/>
    <property type="match status" value="1"/>
</dbReference>
<dbReference type="FunFam" id="1.10.10.10:FF:000001">
    <property type="entry name" value="LysR family transcriptional regulator"/>
    <property type="match status" value="1"/>
</dbReference>
<dbReference type="Proteomes" id="UP000242886">
    <property type="component" value="Chromosome SDENCHOL"/>
</dbReference>
<dbReference type="PANTHER" id="PTHR30346:SF26">
    <property type="entry name" value="HYDROGEN PEROXIDE-INDUCIBLE GENES ACTIVATOR"/>
    <property type="match status" value="1"/>
</dbReference>
<evidence type="ECO:0000259" key="6">
    <source>
        <dbReference type="PROSITE" id="PS50931"/>
    </source>
</evidence>
<evidence type="ECO:0000256" key="2">
    <source>
        <dbReference type="ARBA" id="ARBA00023015"/>
    </source>
</evidence>
<keyword evidence="8" id="KW-1185">Reference proteome</keyword>
<dbReference type="SUPFAM" id="SSF53850">
    <property type="entry name" value="Periplasmic binding protein-like II"/>
    <property type="match status" value="1"/>
</dbReference>
<dbReference type="PRINTS" id="PR00039">
    <property type="entry name" value="HTHLYSR"/>
</dbReference>
<evidence type="ECO:0000256" key="4">
    <source>
        <dbReference type="ARBA" id="ARBA00023159"/>
    </source>
</evidence>
<dbReference type="PANTHER" id="PTHR30346">
    <property type="entry name" value="TRANSCRIPTIONAL DUAL REGULATOR HCAR-RELATED"/>
    <property type="match status" value="1"/>
</dbReference>
<dbReference type="GO" id="GO:0003677">
    <property type="term" value="F:DNA binding"/>
    <property type="evidence" value="ECO:0007669"/>
    <property type="project" value="UniProtKB-KW"/>
</dbReference>
<dbReference type="InterPro" id="IPR036390">
    <property type="entry name" value="WH_DNA-bd_sf"/>
</dbReference>
<reference evidence="7" key="1">
    <citation type="submission" date="2017-03" db="EMBL/GenBank/DDBJ databases">
        <authorList>
            <consortium name="AG Boll"/>
        </authorList>
    </citation>
    <scope>NUCLEOTIDE SEQUENCE [LARGE SCALE GENOMIC DNA]</scope>
    <source>
        <strain evidence="7">Chol</strain>
    </source>
</reference>
<proteinExistence type="inferred from homology"/>
<keyword evidence="2" id="KW-0805">Transcription regulation</keyword>
<dbReference type="GO" id="GO:0032993">
    <property type="term" value="C:protein-DNA complex"/>
    <property type="evidence" value="ECO:0007669"/>
    <property type="project" value="TreeGrafter"/>
</dbReference>
<evidence type="ECO:0000256" key="3">
    <source>
        <dbReference type="ARBA" id="ARBA00023125"/>
    </source>
</evidence>
<dbReference type="Gene3D" id="1.10.10.10">
    <property type="entry name" value="Winged helix-like DNA-binding domain superfamily/Winged helix DNA-binding domain"/>
    <property type="match status" value="1"/>
</dbReference>